<dbReference type="RefSeq" id="WP_069836386.1">
    <property type="nucleotide sequence ID" value="NZ_MDGQ01000005.1"/>
</dbReference>
<evidence type="ECO:0000313" key="3">
    <source>
        <dbReference type="Proteomes" id="UP000095552"/>
    </source>
</evidence>
<name>A0A1E5T0J3_9BACT</name>
<protein>
    <recommendedName>
        <fullName evidence="1">DUF6970 domain-containing protein</fullName>
    </recommendedName>
</protein>
<dbReference type="STRING" id="1563681.BFP71_15695"/>
<sequence length="112" mass="12348">MKKHLFYFIVFLAVGLVSCDENSTVGDLPSCIQDEIEGAQKLKQSEASVIEYLYNGERVFGFDPGVVYPDIMSTIVNEDCEVICQFGGIAGLNTCPDFQENAEEIGVVWQGN</sequence>
<dbReference type="OrthoDB" id="1447715at2"/>
<accession>A0A1E5T0J3</accession>
<keyword evidence="3" id="KW-1185">Reference proteome</keyword>
<dbReference type="EMBL" id="MDGQ01000005">
    <property type="protein sequence ID" value="OEK04881.1"/>
    <property type="molecule type" value="Genomic_DNA"/>
</dbReference>
<comment type="caution">
    <text evidence="2">The sequence shown here is derived from an EMBL/GenBank/DDBJ whole genome shotgun (WGS) entry which is preliminary data.</text>
</comment>
<dbReference type="AlphaFoldDB" id="A0A1E5T0J3"/>
<dbReference type="InterPro" id="IPR054243">
    <property type="entry name" value="DUF6970"/>
</dbReference>
<evidence type="ECO:0000313" key="2">
    <source>
        <dbReference type="EMBL" id="OEK04881.1"/>
    </source>
</evidence>
<dbReference type="Proteomes" id="UP000095552">
    <property type="component" value="Unassembled WGS sequence"/>
</dbReference>
<proteinExistence type="predicted"/>
<evidence type="ECO:0000259" key="1">
    <source>
        <dbReference type="Pfam" id="PF22311"/>
    </source>
</evidence>
<organism evidence="2 3">
    <name type="scientific">Roseivirga misakiensis</name>
    <dbReference type="NCBI Taxonomy" id="1563681"/>
    <lineage>
        <taxon>Bacteria</taxon>
        <taxon>Pseudomonadati</taxon>
        <taxon>Bacteroidota</taxon>
        <taxon>Cytophagia</taxon>
        <taxon>Cytophagales</taxon>
        <taxon>Roseivirgaceae</taxon>
        <taxon>Roseivirga</taxon>
    </lineage>
</organism>
<gene>
    <name evidence="2" type="ORF">BFP71_15695</name>
</gene>
<dbReference type="PROSITE" id="PS51257">
    <property type="entry name" value="PROKAR_LIPOPROTEIN"/>
    <property type="match status" value="1"/>
</dbReference>
<reference evidence="2 3" key="1">
    <citation type="submission" date="2016-08" db="EMBL/GenBank/DDBJ databases">
        <title>Draft genome of Fabibacter sp. strain SK-8.</title>
        <authorList>
            <person name="Wong S.-K."/>
            <person name="Hamasaki K."/>
            <person name="Yoshizawa S."/>
        </authorList>
    </citation>
    <scope>NUCLEOTIDE SEQUENCE [LARGE SCALE GENOMIC DNA]</scope>
    <source>
        <strain evidence="2 3">SK-8</strain>
    </source>
</reference>
<feature type="domain" description="DUF6970" evidence="1">
    <location>
        <begin position="39"/>
        <end position="110"/>
    </location>
</feature>
<dbReference type="Pfam" id="PF22311">
    <property type="entry name" value="DUF6970"/>
    <property type="match status" value="1"/>
</dbReference>